<accession>A0A506U5U7</accession>
<dbReference type="InterPro" id="IPR038591">
    <property type="entry name" value="NolW-like_sf"/>
</dbReference>
<reference evidence="2 3" key="1">
    <citation type="submission" date="2019-06" db="EMBL/GenBank/DDBJ databases">
        <authorList>
            <person name="Li M."/>
        </authorList>
    </citation>
    <scope>NUCLEOTIDE SEQUENCE [LARGE SCALE GENOMIC DNA]</scope>
    <source>
        <strain evidence="2 3">BGMRC2036</strain>
    </source>
</reference>
<sequence length="251" mass="26413">MLQRPFGMKAHLRKILVLLVFGLAGGAVFMPVSVAAASARLMSDGRLYMPPALPDAGADYSFAGEDQTLTTALKYFALNIGVSLVMDPSVPTVQNGGEPPGLSRAEYIDYLADKFRLVWYFDGATLFVDTVDHVEQKVFSLQKADGMQVLTILQNLDLFQPKFLFSYDLQSKVLMTSGPPSYVNLVESTVKAVDTADGRSTNVYRGATARLTGSGAGAVALGSGLGTSSPALAGDVPAAMPAAAPLTLGGQ</sequence>
<evidence type="ECO:0000313" key="3">
    <source>
        <dbReference type="Proteomes" id="UP000318801"/>
    </source>
</evidence>
<name>A0A506U5U7_9HYPH</name>
<dbReference type="Gene3D" id="3.55.50.30">
    <property type="match status" value="1"/>
</dbReference>
<dbReference type="Proteomes" id="UP000318801">
    <property type="component" value="Unassembled WGS sequence"/>
</dbReference>
<dbReference type="OrthoDB" id="9775455at2"/>
<feature type="domain" description="NolW-like" evidence="1">
    <location>
        <begin position="137"/>
        <end position="196"/>
    </location>
</feature>
<evidence type="ECO:0000313" key="2">
    <source>
        <dbReference type="EMBL" id="TPW28848.1"/>
    </source>
</evidence>
<gene>
    <name evidence="2" type="ORF">FJU08_16090</name>
</gene>
<dbReference type="EMBL" id="VHLG01000011">
    <property type="protein sequence ID" value="TPW28848.1"/>
    <property type="molecule type" value="Genomic_DNA"/>
</dbReference>
<dbReference type="Gene3D" id="3.30.1370.120">
    <property type="match status" value="1"/>
</dbReference>
<keyword evidence="3" id="KW-1185">Reference proteome</keyword>
<evidence type="ECO:0000259" key="1">
    <source>
        <dbReference type="Pfam" id="PF03958"/>
    </source>
</evidence>
<organism evidence="2 3">
    <name type="scientific">Martelella alba</name>
    <dbReference type="NCBI Taxonomy" id="2590451"/>
    <lineage>
        <taxon>Bacteria</taxon>
        <taxon>Pseudomonadati</taxon>
        <taxon>Pseudomonadota</taxon>
        <taxon>Alphaproteobacteria</taxon>
        <taxon>Hyphomicrobiales</taxon>
        <taxon>Aurantimonadaceae</taxon>
        <taxon>Martelella</taxon>
    </lineage>
</organism>
<dbReference type="Pfam" id="PF03958">
    <property type="entry name" value="Secretin_N"/>
    <property type="match status" value="1"/>
</dbReference>
<protein>
    <recommendedName>
        <fullName evidence="1">NolW-like domain-containing protein</fullName>
    </recommendedName>
</protein>
<dbReference type="RefSeq" id="WP_141150046.1">
    <property type="nucleotide sequence ID" value="NZ_VHLG01000011.1"/>
</dbReference>
<dbReference type="AlphaFoldDB" id="A0A506U5U7"/>
<comment type="caution">
    <text evidence="2">The sequence shown here is derived from an EMBL/GenBank/DDBJ whole genome shotgun (WGS) entry which is preliminary data.</text>
</comment>
<proteinExistence type="predicted"/>
<dbReference type="InterPro" id="IPR005644">
    <property type="entry name" value="NolW-like"/>
</dbReference>